<protein>
    <submittedName>
        <fullName evidence="2">Uncharacterized protein</fullName>
    </submittedName>
</protein>
<dbReference type="InParanoid" id="B8CCQ6"/>
<evidence type="ECO:0000313" key="3">
    <source>
        <dbReference type="Proteomes" id="UP000001449"/>
    </source>
</evidence>
<keyword evidence="3" id="KW-1185">Reference proteome</keyword>
<organism evidence="2 3">
    <name type="scientific">Thalassiosira pseudonana</name>
    <name type="common">Marine diatom</name>
    <name type="synonym">Cyclotella nana</name>
    <dbReference type="NCBI Taxonomy" id="35128"/>
    <lineage>
        <taxon>Eukaryota</taxon>
        <taxon>Sar</taxon>
        <taxon>Stramenopiles</taxon>
        <taxon>Ochrophyta</taxon>
        <taxon>Bacillariophyta</taxon>
        <taxon>Coscinodiscophyceae</taxon>
        <taxon>Thalassiosirophycidae</taxon>
        <taxon>Thalassiosirales</taxon>
        <taxon>Thalassiosiraceae</taxon>
        <taxon>Thalassiosira</taxon>
    </lineage>
</organism>
<reference evidence="2 3" key="1">
    <citation type="journal article" date="2004" name="Science">
        <title>The genome of the diatom Thalassiosira pseudonana: ecology, evolution, and metabolism.</title>
        <authorList>
            <person name="Armbrust E.V."/>
            <person name="Berges J.A."/>
            <person name="Bowler C."/>
            <person name="Green B.R."/>
            <person name="Martinez D."/>
            <person name="Putnam N.H."/>
            <person name="Zhou S."/>
            <person name="Allen A.E."/>
            <person name="Apt K.E."/>
            <person name="Bechner M."/>
            <person name="Brzezinski M.A."/>
            <person name="Chaal B.K."/>
            <person name="Chiovitti A."/>
            <person name="Davis A.K."/>
            <person name="Demarest M.S."/>
            <person name="Detter J.C."/>
            <person name="Glavina T."/>
            <person name="Goodstein D."/>
            <person name="Hadi M.Z."/>
            <person name="Hellsten U."/>
            <person name="Hildebrand M."/>
            <person name="Jenkins B.D."/>
            <person name="Jurka J."/>
            <person name="Kapitonov V.V."/>
            <person name="Kroger N."/>
            <person name="Lau W.W."/>
            <person name="Lane T.W."/>
            <person name="Larimer F.W."/>
            <person name="Lippmeier J.C."/>
            <person name="Lucas S."/>
            <person name="Medina M."/>
            <person name="Montsant A."/>
            <person name="Obornik M."/>
            <person name="Parker M.S."/>
            <person name="Palenik B."/>
            <person name="Pazour G.J."/>
            <person name="Richardson P.M."/>
            <person name="Rynearson T.A."/>
            <person name="Saito M.A."/>
            <person name="Schwartz D.C."/>
            <person name="Thamatrakoln K."/>
            <person name="Valentin K."/>
            <person name="Vardi A."/>
            <person name="Wilkerson F.P."/>
            <person name="Rokhsar D.S."/>
        </authorList>
    </citation>
    <scope>NUCLEOTIDE SEQUENCE [LARGE SCALE GENOMIC DNA]</scope>
    <source>
        <strain evidence="2 3">CCMP1335</strain>
    </source>
</reference>
<name>B8CCQ6_THAPS</name>
<feature type="chain" id="PRO_5002866494" evidence="1">
    <location>
        <begin position="20"/>
        <end position="352"/>
    </location>
</feature>
<feature type="signal peptide" evidence="1">
    <location>
        <begin position="1"/>
        <end position="19"/>
    </location>
</feature>
<keyword evidence="1" id="KW-0732">Signal</keyword>
<evidence type="ECO:0000256" key="1">
    <source>
        <dbReference type="SAM" id="SignalP"/>
    </source>
</evidence>
<dbReference type="eggNOG" id="ENOG502SNIM">
    <property type="taxonomic scope" value="Eukaryota"/>
</dbReference>
<evidence type="ECO:0000313" key="2">
    <source>
        <dbReference type="EMBL" id="EED88990.1"/>
    </source>
</evidence>
<sequence length="352" mass="38909">MKSTTSLFLIAATATLASAAKSAPSAPGTATTNKKPLQFNSPLQSFTIFDKSTAAQYASPRSKFLPRFRVGLLAERRAREVIAEEMRRGIGYDNDDEDIISGSWAEQSAQAEERRKKAMEKRVEQAYDAAVKSYDDRVAAKQSAVATSGSDSNNKYQFVGVVNNNGSGKSKDNVTWYARKKPKSSNWNVRLLHVNRDAVLRDLFVKGKVDVYGKYINEGIDKAAFAVADNGGAAVEEGDKEGTSGLGMRPLVKGQYSIKERSWRTLWNFSPTRFFSTSSGSFWRERRIPSGLYTDGTNVYESVYRYRDGKNGLKPVAKLSSFLSSPSLGVEDKMRVVERLKGGDEPDVVVEK</sequence>
<gene>
    <name evidence="2" type="ORF">THAPSDRAFT_9943</name>
</gene>
<dbReference type="EMBL" id="CM000649">
    <property type="protein sequence ID" value="EED88990.1"/>
    <property type="molecule type" value="Genomic_DNA"/>
</dbReference>
<accession>B8CCQ6</accession>
<dbReference type="OMA" id="GSFWRER"/>
<proteinExistence type="predicted"/>
<dbReference type="AlphaFoldDB" id="B8CCQ6"/>
<dbReference type="RefSeq" id="XP_002293981.1">
    <property type="nucleotide sequence ID" value="XM_002293945.1"/>
</dbReference>
<dbReference type="KEGG" id="tps:THAPSDRAFT_9943"/>
<dbReference type="HOGENOM" id="CLU_916637_0_0_1"/>
<dbReference type="PaxDb" id="35128-Thaps9943"/>
<dbReference type="GeneID" id="7451572"/>
<dbReference type="Proteomes" id="UP000001449">
    <property type="component" value="Chromosome 14"/>
</dbReference>
<reference evidence="2 3" key="2">
    <citation type="journal article" date="2008" name="Nature">
        <title>The Phaeodactylum genome reveals the evolutionary history of diatom genomes.</title>
        <authorList>
            <person name="Bowler C."/>
            <person name="Allen A.E."/>
            <person name="Badger J.H."/>
            <person name="Grimwood J."/>
            <person name="Jabbari K."/>
            <person name="Kuo A."/>
            <person name="Maheswari U."/>
            <person name="Martens C."/>
            <person name="Maumus F."/>
            <person name="Otillar R.P."/>
            <person name="Rayko E."/>
            <person name="Salamov A."/>
            <person name="Vandepoele K."/>
            <person name="Beszteri B."/>
            <person name="Gruber A."/>
            <person name="Heijde M."/>
            <person name="Katinka M."/>
            <person name="Mock T."/>
            <person name="Valentin K."/>
            <person name="Verret F."/>
            <person name="Berges J.A."/>
            <person name="Brownlee C."/>
            <person name="Cadoret J.P."/>
            <person name="Chiovitti A."/>
            <person name="Choi C.J."/>
            <person name="Coesel S."/>
            <person name="De Martino A."/>
            <person name="Detter J.C."/>
            <person name="Durkin C."/>
            <person name="Falciatore A."/>
            <person name="Fournet J."/>
            <person name="Haruta M."/>
            <person name="Huysman M.J."/>
            <person name="Jenkins B.D."/>
            <person name="Jiroutova K."/>
            <person name="Jorgensen R.E."/>
            <person name="Joubert Y."/>
            <person name="Kaplan A."/>
            <person name="Kroger N."/>
            <person name="Kroth P.G."/>
            <person name="La Roche J."/>
            <person name="Lindquist E."/>
            <person name="Lommer M."/>
            <person name="Martin-Jezequel V."/>
            <person name="Lopez P.J."/>
            <person name="Lucas S."/>
            <person name="Mangogna M."/>
            <person name="McGinnis K."/>
            <person name="Medlin L.K."/>
            <person name="Montsant A."/>
            <person name="Oudot-Le Secq M.P."/>
            <person name="Napoli C."/>
            <person name="Obornik M."/>
            <person name="Parker M.S."/>
            <person name="Petit J.L."/>
            <person name="Porcel B.M."/>
            <person name="Poulsen N."/>
            <person name="Robison M."/>
            <person name="Rychlewski L."/>
            <person name="Rynearson T.A."/>
            <person name="Schmutz J."/>
            <person name="Shapiro H."/>
            <person name="Siaut M."/>
            <person name="Stanley M."/>
            <person name="Sussman M.R."/>
            <person name="Taylor A.R."/>
            <person name="Vardi A."/>
            <person name="von Dassow P."/>
            <person name="Vyverman W."/>
            <person name="Willis A."/>
            <person name="Wyrwicz L.S."/>
            <person name="Rokhsar D.S."/>
            <person name="Weissenbach J."/>
            <person name="Armbrust E.V."/>
            <person name="Green B.R."/>
            <person name="Van de Peer Y."/>
            <person name="Grigoriev I.V."/>
        </authorList>
    </citation>
    <scope>NUCLEOTIDE SEQUENCE [LARGE SCALE GENOMIC DNA]</scope>
    <source>
        <strain evidence="2 3">CCMP1335</strain>
    </source>
</reference>